<reference evidence="2" key="1">
    <citation type="submission" date="2017-09" db="EMBL/GenBank/DDBJ databases">
        <title>Depth-based differentiation of microbial function through sediment-hosted aquifers and enrichment of novel symbionts in the deep terrestrial subsurface.</title>
        <authorList>
            <person name="Probst A.J."/>
            <person name="Ladd B."/>
            <person name="Jarett J.K."/>
            <person name="Geller-Mcgrath D.E."/>
            <person name="Sieber C.M.K."/>
            <person name="Emerson J.B."/>
            <person name="Anantharaman K."/>
            <person name="Thomas B.C."/>
            <person name="Malmstrom R."/>
            <person name="Stieglmeier M."/>
            <person name="Klingl A."/>
            <person name="Woyke T."/>
            <person name="Ryan C.M."/>
            <person name="Banfield J.F."/>
        </authorList>
    </citation>
    <scope>NUCLEOTIDE SEQUENCE [LARGE SCALE GENOMIC DNA]</scope>
</reference>
<accession>A0A2M7BVT4</accession>
<gene>
    <name evidence="1" type="ORF">COS50_04135</name>
</gene>
<feature type="non-terminal residue" evidence="1">
    <location>
        <position position="81"/>
    </location>
</feature>
<dbReference type="Proteomes" id="UP000230673">
    <property type="component" value="Unassembled WGS sequence"/>
</dbReference>
<protein>
    <submittedName>
        <fullName evidence="1">Uncharacterized protein</fullName>
    </submittedName>
</protein>
<organism evidence="1 2">
    <name type="scientific">Candidatus Roizmanbacteria bacterium CG03_land_8_20_14_0_80_35_26</name>
    <dbReference type="NCBI Taxonomy" id="1974845"/>
    <lineage>
        <taxon>Bacteria</taxon>
        <taxon>Candidatus Roizmaniibacteriota</taxon>
    </lineage>
</organism>
<comment type="caution">
    <text evidence="1">The sequence shown here is derived from an EMBL/GenBank/DDBJ whole genome shotgun (WGS) entry which is preliminary data.</text>
</comment>
<dbReference type="EMBL" id="PEUY01000062">
    <property type="protein sequence ID" value="PIV10696.1"/>
    <property type="molecule type" value="Genomic_DNA"/>
</dbReference>
<dbReference type="AlphaFoldDB" id="A0A2M7BVT4"/>
<evidence type="ECO:0000313" key="2">
    <source>
        <dbReference type="Proteomes" id="UP000230673"/>
    </source>
</evidence>
<evidence type="ECO:0000313" key="1">
    <source>
        <dbReference type="EMBL" id="PIV10696.1"/>
    </source>
</evidence>
<name>A0A2M7BVT4_9BACT</name>
<proteinExistence type="predicted"/>
<sequence length="81" mass="9411">MKDSVVDYIQAEELREFIEREVLIIIKDLAKVEGMTKEKIQSIARRTLELIRPGMNLEELYCNAVKLDDNYMELAPVVVKV</sequence>